<dbReference type="GO" id="GO:0043165">
    <property type="term" value="P:Gram-negative-bacterium-type cell outer membrane assembly"/>
    <property type="evidence" value="ECO:0007669"/>
    <property type="project" value="UniProtKB-UniRule"/>
</dbReference>
<accession>A0AAE3G522</accession>
<dbReference type="GO" id="GO:0030674">
    <property type="term" value="F:protein-macromolecule adaptor activity"/>
    <property type="evidence" value="ECO:0007669"/>
    <property type="project" value="TreeGrafter"/>
</dbReference>
<dbReference type="RefSeq" id="WP_253480509.1">
    <property type="nucleotide sequence ID" value="NZ_JALJXV010000007.1"/>
</dbReference>
<keyword evidence="1 4" id="KW-0732">Signal</keyword>
<organism evidence="6 7">
    <name type="scientific">Natronocella acetinitrilica</name>
    <dbReference type="NCBI Taxonomy" id="414046"/>
    <lineage>
        <taxon>Bacteria</taxon>
        <taxon>Pseudomonadati</taxon>
        <taxon>Pseudomonadota</taxon>
        <taxon>Gammaproteobacteria</taxon>
        <taxon>Chromatiales</taxon>
        <taxon>Ectothiorhodospiraceae</taxon>
        <taxon>Natronocella</taxon>
    </lineage>
</organism>
<dbReference type="Gene3D" id="3.30.1450.10">
    <property type="match status" value="1"/>
</dbReference>
<sequence length="109" mass="12130">MILLTAGALIVTGCSGSSFPYRPEVQQGNIITDEMVEELRPGMSRRQVRFILGSPVIEDMFRNDRWDYIHSSSPGGGGPTERLTLFFDDNDQLVAVEGNLAPENWRGND</sequence>
<keyword evidence="3 4" id="KW-0998">Cell outer membrane</keyword>
<comment type="function">
    <text evidence="4">Part of the outer membrane protein assembly complex, which is involved in assembly and insertion of beta-barrel proteins into the outer membrane.</text>
</comment>
<dbReference type="InterPro" id="IPR037873">
    <property type="entry name" value="BamE-like"/>
</dbReference>
<proteinExistence type="inferred from homology"/>
<comment type="similarity">
    <text evidence="4">Belongs to the BamE family.</text>
</comment>
<feature type="domain" description="Outer membrane protein assembly factor BamE" evidence="5">
    <location>
        <begin position="28"/>
        <end position="93"/>
    </location>
</feature>
<dbReference type="EMBL" id="JALJXV010000007">
    <property type="protein sequence ID" value="MCP1676015.1"/>
    <property type="molecule type" value="Genomic_DNA"/>
</dbReference>
<dbReference type="GO" id="GO:0051205">
    <property type="term" value="P:protein insertion into membrane"/>
    <property type="evidence" value="ECO:0007669"/>
    <property type="project" value="UniProtKB-UniRule"/>
</dbReference>
<dbReference type="PANTHER" id="PTHR37482">
    <property type="entry name" value="OUTER MEMBRANE PROTEIN ASSEMBLY FACTOR BAME"/>
    <property type="match status" value="1"/>
</dbReference>
<evidence type="ECO:0000259" key="5">
    <source>
        <dbReference type="Pfam" id="PF04355"/>
    </source>
</evidence>
<dbReference type="PANTHER" id="PTHR37482:SF1">
    <property type="entry name" value="OUTER MEMBRANE PROTEIN ASSEMBLY FACTOR BAME"/>
    <property type="match status" value="1"/>
</dbReference>
<dbReference type="InterPro" id="IPR026592">
    <property type="entry name" value="BamE"/>
</dbReference>
<gene>
    <name evidence="4" type="primary">bamE</name>
    <name evidence="6" type="ORF">J2T57_003170</name>
</gene>
<comment type="subunit">
    <text evidence="4">Part of the Bam complex.</text>
</comment>
<comment type="caution">
    <text evidence="6">The sequence shown here is derived from an EMBL/GenBank/DDBJ whole genome shotgun (WGS) entry which is preliminary data.</text>
</comment>
<evidence type="ECO:0000256" key="2">
    <source>
        <dbReference type="ARBA" id="ARBA00023136"/>
    </source>
</evidence>
<evidence type="ECO:0000256" key="3">
    <source>
        <dbReference type="ARBA" id="ARBA00023237"/>
    </source>
</evidence>
<dbReference type="GO" id="GO:1990063">
    <property type="term" value="C:Bam protein complex"/>
    <property type="evidence" value="ECO:0007669"/>
    <property type="project" value="TreeGrafter"/>
</dbReference>
<protein>
    <recommendedName>
        <fullName evidence="4">Outer membrane protein assembly factor BamE</fullName>
    </recommendedName>
</protein>
<dbReference type="Pfam" id="PF04355">
    <property type="entry name" value="BamE"/>
    <property type="match status" value="1"/>
</dbReference>
<dbReference type="Proteomes" id="UP001205843">
    <property type="component" value="Unassembled WGS sequence"/>
</dbReference>
<evidence type="ECO:0000256" key="1">
    <source>
        <dbReference type="ARBA" id="ARBA00022729"/>
    </source>
</evidence>
<evidence type="ECO:0000313" key="7">
    <source>
        <dbReference type="Proteomes" id="UP001205843"/>
    </source>
</evidence>
<keyword evidence="2 4" id="KW-0472">Membrane</keyword>
<dbReference type="AlphaFoldDB" id="A0AAE3G522"/>
<keyword evidence="7" id="KW-1185">Reference proteome</keyword>
<reference evidence="6" key="1">
    <citation type="submission" date="2022-03" db="EMBL/GenBank/DDBJ databases">
        <title>Genomic Encyclopedia of Type Strains, Phase III (KMG-III): the genomes of soil and plant-associated and newly described type strains.</title>
        <authorList>
            <person name="Whitman W."/>
        </authorList>
    </citation>
    <scope>NUCLEOTIDE SEQUENCE</scope>
    <source>
        <strain evidence="6">ANL 6-2</strain>
    </source>
</reference>
<name>A0AAE3G522_9GAMM</name>
<comment type="subcellular location">
    <subcellularLocation>
        <location evidence="4">Cell outer membrane</location>
    </subcellularLocation>
</comment>
<evidence type="ECO:0000313" key="6">
    <source>
        <dbReference type="EMBL" id="MCP1676015.1"/>
    </source>
</evidence>
<dbReference type="InterPro" id="IPR007450">
    <property type="entry name" value="BamE_dom"/>
</dbReference>
<dbReference type="HAMAP" id="MF_00925">
    <property type="entry name" value="OM_assembly_BamE"/>
    <property type="match status" value="1"/>
</dbReference>
<evidence type="ECO:0000256" key="4">
    <source>
        <dbReference type="HAMAP-Rule" id="MF_00925"/>
    </source>
</evidence>